<evidence type="ECO:0000256" key="1">
    <source>
        <dbReference type="SAM" id="Phobius"/>
    </source>
</evidence>
<feature type="transmembrane region" description="Helical" evidence="1">
    <location>
        <begin position="228"/>
        <end position="251"/>
    </location>
</feature>
<feature type="transmembrane region" description="Helical" evidence="1">
    <location>
        <begin position="9"/>
        <end position="27"/>
    </location>
</feature>
<dbReference type="AlphaFoldDB" id="A0A1F5YK41"/>
<accession>A0A1F5YK41</accession>
<reference evidence="3 4" key="1">
    <citation type="journal article" date="2016" name="Nat. Commun.">
        <title>Thousands of microbial genomes shed light on interconnected biogeochemical processes in an aquifer system.</title>
        <authorList>
            <person name="Anantharaman K."/>
            <person name="Brown C.T."/>
            <person name="Hug L.A."/>
            <person name="Sharon I."/>
            <person name="Castelle C.J."/>
            <person name="Probst A.J."/>
            <person name="Thomas B.C."/>
            <person name="Singh A."/>
            <person name="Wilkins M.J."/>
            <person name="Karaoz U."/>
            <person name="Brodie E.L."/>
            <person name="Williams K.H."/>
            <person name="Hubbard S.S."/>
            <person name="Banfield J.F."/>
        </authorList>
    </citation>
    <scope>NUCLEOTIDE SEQUENCE [LARGE SCALE GENOMIC DNA]</scope>
</reference>
<evidence type="ECO:0000313" key="4">
    <source>
        <dbReference type="Proteomes" id="UP000178230"/>
    </source>
</evidence>
<feature type="transmembrane region" description="Helical" evidence="1">
    <location>
        <begin position="542"/>
        <end position="562"/>
    </location>
</feature>
<feature type="transmembrane region" description="Helical" evidence="1">
    <location>
        <begin position="151"/>
        <end position="168"/>
    </location>
</feature>
<dbReference type="EMBL" id="MFIY01000005">
    <property type="protein sequence ID" value="OGG00526.1"/>
    <property type="molecule type" value="Genomic_DNA"/>
</dbReference>
<name>A0A1F5YK41_9BACT</name>
<keyword evidence="1" id="KW-0812">Transmembrane</keyword>
<feature type="transmembrane region" description="Helical" evidence="1">
    <location>
        <begin position="101"/>
        <end position="120"/>
    </location>
</feature>
<feature type="transmembrane region" description="Helical" evidence="1">
    <location>
        <begin position="300"/>
        <end position="317"/>
    </location>
</feature>
<feature type="transmembrane region" description="Helical" evidence="1">
    <location>
        <begin position="74"/>
        <end position="94"/>
    </location>
</feature>
<gene>
    <name evidence="3" type="ORF">A2Y99_03765</name>
</gene>
<feature type="transmembrane region" description="Helical" evidence="1">
    <location>
        <begin position="204"/>
        <end position="221"/>
    </location>
</feature>
<feature type="transmembrane region" description="Helical" evidence="1">
    <location>
        <begin position="391"/>
        <end position="411"/>
    </location>
</feature>
<feature type="transmembrane region" description="Helical" evidence="1">
    <location>
        <begin position="365"/>
        <end position="384"/>
    </location>
</feature>
<feature type="transmembrane region" description="Helical" evidence="1">
    <location>
        <begin position="180"/>
        <end position="198"/>
    </location>
</feature>
<feature type="transmembrane region" description="Helical" evidence="1">
    <location>
        <begin position="329"/>
        <end position="345"/>
    </location>
</feature>
<keyword evidence="1" id="KW-0472">Membrane</keyword>
<organism evidence="3 4">
    <name type="scientific">Candidatus Gottesmanbacteria bacterium RBG_13_37_7</name>
    <dbReference type="NCBI Taxonomy" id="1798369"/>
    <lineage>
        <taxon>Bacteria</taxon>
        <taxon>Candidatus Gottesmaniibacteriota</taxon>
    </lineage>
</organism>
<proteinExistence type="predicted"/>
<evidence type="ECO:0000313" key="3">
    <source>
        <dbReference type="EMBL" id="OGG00526.1"/>
    </source>
</evidence>
<feature type="domain" description="Membrane protein 6-pyruvoyl-tetrahydropterin synthase-related" evidence="2">
    <location>
        <begin position="72"/>
        <end position="408"/>
    </location>
</feature>
<evidence type="ECO:0000259" key="2">
    <source>
        <dbReference type="Pfam" id="PF10131"/>
    </source>
</evidence>
<keyword evidence="1" id="KW-1133">Transmembrane helix</keyword>
<comment type="caution">
    <text evidence="3">The sequence shown here is derived from an EMBL/GenBank/DDBJ whole genome shotgun (WGS) entry which is preliminary data.</text>
</comment>
<dbReference type="Proteomes" id="UP000178230">
    <property type="component" value="Unassembled WGS sequence"/>
</dbReference>
<dbReference type="Pfam" id="PF10131">
    <property type="entry name" value="PTPS_related"/>
    <property type="match status" value="1"/>
</dbReference>
<dbReference type="InterPro" id="IPR018776">
    <property type="entry name" value="Membrane_prot_PTPS-rel_domain"/>
</dbReference>
<protein>
    <recommendedName>
        <fullName evidence="2">Membrane protein 6-pyruvoyl-tetrahydropterin synthase-related domain-containing protein</fullName>
    </recommendedName>
</protein>
<sequence length="573" mass="65388">MKFRCSQRFILWVMAVLLALPVCLPLFNSQFFPMHDDTQPSRIFLLAQALLEGQFPVRMVSQLGYGYGYPLYNFYAPLPYYFGALFYLMGFSVISATKIMFMLGIIISAVSIFLLVSSVFDNYSALVSSMFYVYAPYHAVNIYVRGAVGEYFAYGFIPLLVYGLIKILRLDIHKPSQVRIGIISVAIGLSGTILSHNISGMITGYFLIIFLAILIFFRLIYKKNMKPIIFLIIGLVIGLGLASFFFLPAIIENGWTNVASLTKKGSDYKNHFVYLDQLWNSSWGFAGSAIGREDGMSFKIGKLHLLTALLAFGILLVKPKKTTGIGFKLVMTLSIVFFLSIFFMNDVSRYFWSIIPGFSFIQYPWRFLNLTIFSLSVTAGSFFNHLKNKKLLITSITLLFFLILGLNLKYFKPKELLLITDDYYIESENLKYRISKISDEFLSQNIPIPIKEAEVRQSLDNISSSKTSFVKEKDTAADKRYSVTVHNNGEEVATNIAYFPGWRVFLDGKKENFVIRDGFINLNLPIGFHILEFRFTDTPIRIISNTISFFALILLVYVSLFWKGYDICQEKKQ</sequence>